<evidence type="ECO:0000256" key="1">
    <source>
        <dbReference type="SAM" id="Phobius"/>
    </source>
</evidence>
<dbReference type="RefSeq" id="WP_212519686.1">
    <property type="nucleotide sequence ID" value="NZ_JAGSOH010000059.1"/>
</dbReference>
<sequence>MDYGTSAWSNLTGLFHCAQNGGDPCALMTGGDGGVLGFALVIVLALNIGGVIVSYQGLVLATDAAAVRLTDKHRLNANAAIGVVSACLWWYLWLAYALPECSGHTVLTWMIISPLFTLVLMVGFIGTVAAVAFTVGNVVARQHAGDRGVRVLLTAVVTGLLIGWHILYDAVPQIAAGPYGRGPGWFQDALGIWTLRWPVSSLWGLATVLATTPGIATFAALGALAVILPRRTSSATAANLAFVATTSAIGELAGLVIGACVLIVMSLLVIAVAALAFMFFAAYVMAYALVLAFLGALVVGALRR</sequence>
<keyword evidence="1" id="KW-0472">Membrane</keyword>
<feature type="transmembrane region" description="Helical" evidence="1">
    <location>
        <begin position="279"/>
        <end position="302"/>
    </location>
</feature>
<reference evidence="2" key="1">
    <citation type="submission" date="2021-04" db="EMBL/GenBank/DDBJ databases">
        <title>Genome based classification of Actinospica acidithermotolerans sp. nov., an actinobacterium isolated from an Indonesian hot spring.</title>
        <authorList>
            <person name="Kusuma A.B."/>
            <person name="Putra K.E."/>
            <person name="Nafisah S."/>
            <person name="Loh J."/>
            <person name="Nouioui I."/>
            <person name="Goodfellow M."/>
        </authorList>
    </citation>
    <scope>NUCLEOTIDE SEQUENCE</scope>
    <source>
        <strain evidence="2">MGRD01-02</strain>
    </source>
</reference>
<dbReference type="EMBL" id="JAGSOH010000059">
    <property type="protein sequence ID" value="MBR7828551.1"/>
    <property type="molecule type" value="Genomic_DNA"/>
</dbReference>
<keyword evidence="3" id="KW-1185">Reference proteome</keyword>
<feature type="transmembrane region" description="Helical" evidence="1">
    <location>
        <begin position="35"/>
        <end position="55"/>
    </location>
</feature>
<proteinExistence type="predicted"/>
<feature type="transmembrane region" description="Helical" evidence="1">
    <location>
        <begin position="202"/>
        <end position="228"/>
    </location>
</feature>
<evidence type="ECO:0000313" key="3">
    <source>
        <dbReference type="Proteomes" id="UP000676325"/>
    </source>
</evidence>
<feature type="transmembrane region" description="Helical" evidence="1">
    <location>
        <begin position="106"/>
        <end position="139"/>
    </location>
</feature>
<protein>
    <submittedName>
        <fullName evidence="2">Uncharacterized protein</fullName>
    </submittedName>
</protein>
<feature type="transmembrane region" description="Helical" evidence="1">
    <location>
        <begin position="151"/>
        <end position="168"/>
    </location>
</feature>
<evidence type="ECO:0000313" key="2">
    <source>
        <dbReference type="EMBL" id="MBR7828551.1"/>
    </source>
</evidence>
<dbReference type="AlphaFoldDB" id="A0A941IMG8"/>
<feature type="transmembrane region" description="Helical" evidence="1">
    <location>
        <begin position="240"/>
        <end position="273"/>
    </location>
</feature>
<accession>A0A941IMG8</accession>
<dbReference type="Proteomes" id="UP000676325">
    <property type="component" value="Unassembled WGS sequence"/>
</dbReference>
<keyword evidence="1" id="KW-0812">Transmembrane</keyword>
<organism evidence="2 3">
    <name type="scientific">Actinospica acidithermotolerans</name>
    <dbReference type="NCBI Taxonomy" id="2828514"/>
    <lineage>
        <taxon>Bacteria</taxon>
        <taxon>Bacillati</taxon>
        <taxon>Actinomycetota</taxon>
        <taxon>Actinomycetes</taxon>
        <taxon>Catenulisporales</taxon>
        <taxon>Actinospicaceae</taxon>
        <taxon>Actinospica</taxon>
    </lineage>
</organism>
<gene>
    <name evidence="2" type="ORF">KDK95_19725</name>
</gene>
<keyword evidence="1" id="KW-1133">Transmembrane helix</keyword>
<feature type="transmembrane region" description="Helical" evidence="1">
    <location>
        <begin position="75"/>
        <end position="94"/>
    </location>
</feature>
<comment type="caution">
    <text evidence="2">The sequence shown here is derived from an EMBL/GenBank/DDBJ whole genome shotgun (WGS) entry which is preliminary data.</text>
</comment>
<name>A0A941IMG8_9ACTN</name>